<proteinExistence type="predicted"/>
<gene>
    <name evidence="1" type="ORF">THAOC_14946</name>
</gene>
<name>K0STI7_THAOC</name>
<dbReference type="InterPro" id="IPR036770">
    <property type="entry name" value="Ankyrin_rpt-contain_sf"/>
</dbReference>
<sequence>FDGLDIHKLCYYQSYSTTHEAVSNLRRAISPYQWIGRKDETGSEKDCLGMTPLHILACSIVQRIDMYKLLVRHYPESLIAKDMWGDIPLTYALYGGTPVQIKDFLVDSYKTLHPEFVIDWGRVVKTLARLGNCEAIELLLDIHRNNFIQQSFDLVQLVKDIAMEEAEATVFSQSRLFTPNEAFIFIMNASVESRFKTLGNSRWQKQLNDMLDALPINNPRMRLPSFDRVLSAVQSFENAKEGLALLELALWKLSISETSKGNRKAQRKRMRFTGVDRERSRVNCGADVVLPNVTQFI</sequence>
<evidence type="ECO:0000313" key="1">
    <source>
        <dbReference type="EMBL" id="EJK64331.1"/>
    </source>
</evidence>
<dbReference type="Gene3D" id="1.25.40.20">
    <property type="entry name" value="Ankyrin repeat-containing domain"/>
    <property type="match status" value="1"/>
</dbReference>
<accession>K0STI7</accession>
<evidence type="ECO:0000313" key="2">
    <source>
        <dbReference type="Proteomes" id="UP000266841"/>
    </source>
</evidence>
<dbReference type="OMA" id="NCEAIEL"/>
<comment type="caution">
    <text evidence="1">The sequence shown here is derived from an EMBL/GenBank/DDBJ whole genome shotgun (WGS) entry which is preliminary data.</text>
</comment>
<keyword evidence="2" id="KW-1185">Reference proteome</keyword>
<reference evidence="1 2" key="1">
    <citation type="journal article" date="2012" name="Genome Biol.">
        <title>Genome and low-iron response of an oceanic diatom adapted to chronic iron limitation.</title>
        <authorList>
            <person name="Lommer M."/>
            <person name="Specht M."/>
            <person name="Roy A.S."/>
            <person name="Kraemer L."/>
            <person name="Andreson R."/>
            <person name="Gutowska M.A."/>
            <person name="Wolf J."/>
            <person name="Bergner S.V."/>
            <person name="Schilhabel M.B."/>
            <person name="Klostermeier U.C."/>
            <person name="Beiko R.G."/>
            <person name="Rosenstiel P."/>
            <person name="Hippler M."/>
            <person name="Laroche J."/>
        </authorList>
    </citation>
    <scope>NUCLEOTIDE SEQUENCE [LARGE SCALE GENOMIC DNA]</scope>
    <source>
        <strain evidence="1 2">CCMP1005</strain>
    </source>
</reference>
<dbReference type="eggNOG" id="ENOG502T99U">
    <property type="taxonomic scope" value="Eukaryota"/>
</dbReference>
<protein>
    <submittedName>
        <fullName evidence="1">Uncharacterized protein</fullName>
    </submittedName>
</protein>
<feature type="non-terminal residue" evidence="1">
    <location>
        <position position="1"/>
    </location>
</feature>
<dbReference type="EMBL" id="AGNL01017375">
    <property type="protein sequence ID" value="EJK64331.1"/>
    <property type="molecule type" value="Genomic_DNA"/>
</dbReference>
<dbReference type="OrthoDB" id="53194at2759"/>
<organism evidence="1 2">
    <name type="scientific">Thalassiosira oceanica</name>
    <name type="common">Marine diatom</name>
    <dbReference type="NCBI Taxonomy" id="159749"/>
    <lineage>
        <taxon>Eukaryota</taxon>
        <taxon>Sar</taxon>
        <taxon>Stramenopiles</taxon>
        <taxon>Ochrophyta</taxon>
        <taxon>Bacillariophyta</taxon>
        <taxon>Coscinodiscophyceae</taxon>
        <taxon>Thalassiosirophycidae</taxon>
        <taxon>Thalassiosirales</taxon>
        <taxon>Thalassiosiraceae</taxon>
        <taxon>Thalassiosira</taxon>
    </lineage>
</organism>
<dbReference type="SUPFAM" id="SSF48403">
    <property type="entry name" value="Ankyrin repeat"/>
    <property type="match status" value="1"/>
</dbReference>
<dbReference type="AlphaFoldDB" id="K0STI7"/>
<dbReference type="Proteomes" id="UP000266841">
    <property type="component" value="Unassembled WGS sequence"/>
</dbReference>